<dbReference type="SUPFAM" id="SSF53474">
    <property type="entry name" value="alpha/beta-Hydrolases"/>
    <property type="match status" value="1"/>
</dbReference>
<protein>
    <submittedName>
        <fullName evidence="6">Dienelactone hydrolase</fullName>
    </submittedName>
</protein>
<dbReference type="InterPro" id="IPR006311">
    <property type="entry name" value="TAT_signal"/>
</dbReference>
<comment type="caution">
    <text evidence="6">The sequence shown here is derived from an EMBL/GenBank/DDBJ whole genome shotgun (WGS) entry which is preliminary data.</text>
</comment>
<keyword evidence="7" id="KW-1185">Reference proteome</keyword>
<dbReference type="Proteomes" id="UP001235712">
    <property type="component" value="Unassembled WGS sequence"/>
</dbReference>
<dbReference type="EMBL" id="JAUSQZ010000001">
    <property type="protein sequence ID" value="MDP9831003.1"/>
    <property type="molecule type" value="Genomic_DNA"/>
</dbReference>
<dbReference type="PANTHER" id="PTHR22946">
    <property type="entry name" value="DIENELACTONE HYDROLASE DOMAIN-CONTAINING PROTEIN-RELATED"/>
    <property type="match status" value="1"/>
</dbReference>
<evidence type="ECO:0000313" key="6">
    <source>
        <dbReference type="EMBL" id="MDP9831003.1"/>
    </source>
</evidence>
<dbReference type="PANTHER" id="PTHR22946:SF9">
    <property type="entry name" value="POLYKETIDE TRANSFERASE AF380"/>
    <property type="match status" value="1"/>
</dbReference>
<reference evidence="6 7" key="1">
    <citation type="submission" date="2023-07" db="EMBL/GenBank/DDBJ databases">
        <title>Sequencing the genomes of 1000 actinobacteria strains.</title>
        <authorList>
            <person name="Klenk H.-P."/>
        </authorList>
    </citation>
    <scope>NUCLEOTIDE SEQUENCE [LARGE SCALE GENOMIC DNA]</scope>
    <source>
        <strain evidence="6 7">DSM 44388</strain>
    </source>
</reference>
<accession>A0ABT9PE78</accession>
<keyword evidence="4" id="KW-0732">Signal</keyword>
<name>A0ABT9PE78_9ACTN</name>
<feature type="signal peptide" evidence="4">
    <location>
        <begin position="1"/>
        <end position="33"/>
    </location>
</feature>
<sequence>MNSRLTRSRLLLTGALATALVAGGFLLGPGAHAEEPTDSYQRGPAPTASSVEATRGPFATSQISISRLQASGFGGADVYYPTDTSQGTFGAVAISPGFTAYKSSMAWLAQRVASQGFVVINIDTTTTSDQPASRGRQLLAALDQVTADSRVANRIDKTRLAVMGHSMGGGGTLEASLSRPSLQAAVPLTPWDTKKSFSSSKVPTLVVGAQADTVAAVSSHAKPFYRSLPDAPGKAYLELAGASHFAPNMSNTTIAKYSISWLKLFVDNDERYRTFICDGSAGTKASEYSNTCASFTP</sequence>
<dbReference type="PROSITE" id="PS51318">
    <property type="entry name" value="TAT"/>
    <property type="match status" value="1"/>
</dbReference>
<evidence type="ECO:0000256" key="1">
    <source>
        <dbReference type="ARBA" id="ARBA00008645"/>
    </source>
</evidence>
<dbReference type="InterPro" id="IPR050261">
    <property type="entry name" value="FrsA_esterase"/>
</dbReference>
<keyword evidence="2 6" id="KW-0378">Hydrolase</keyword>
<dbReference type="InterPro" id="IPR029058">
    <property type="entry name" value="AB_hydrolase_fold"/>
</dbReference>
<organism evidence="6 7">
    <name type="scientific">Kineosporia succinea</name>
    <dbReference type="NCBI Taxonomy" id="84632"/>
    <lineage>
        <taxon>Bacteria</taxon>
        <taxon>Bacillati</taxon>
        <taxon>Actinomycetota</taxon>
        <taxon>Actinomycetes</taxon>
        <taxon>Kineosporiales</taxon>
        <taxon>Kineosporiaceae</taxon>
        <taxon>Kineosporia</taxon>
    </lineage>
</organism>
<evidence type="ECO:0000256" key="3">
    <source>
        <dbReference type="SAM" id="MobiDB-lite"/>
    </source>
</evidence>
<feature type="region of interest" description="Disordered" evidence="3">
    <location>
        <begin position="33"/>
        <end position="52"/>
    </location>
</feature>
<dbReference type="Gene3D" id="3.40.50.1820">
    <property type="entry name" value="alpha/beta hydrolase"/>
    <property type="match status" value="1"/>
</dbReference>
<evidence type="ECO:0000313" key="7">
    <source>
        <dbReference type="Proteomes" id="UP001235712"/>
    </source>
</evidence>
<dbReference type="RefSeq" id="WP_307250357.1">
    <property type="nucleotide sequence ID" value="NZ_JAUSQZ010000001.1"/>
</dbReference>
<dbReference type="GO" id="GO:0016787">
    <property type="term" value="F:hydrolase activity"/>
    <property type="evidence" value="ECO:0007669"/>
    <property type="project" value="UniProtKB-KW"/>
</dbReference>
<feature type="domain" description="PET hydrolase/cutinase-like" evidence="5">
    <location>
        <begin position="36"/>
        <end position="292"/>
    </location>
</feature>
<dbReference type="InterPro" id="IPR041127">
    <property type="entry name" value="PET_hydrolase/cutinase-like"/>
</dbReference>
<comment type="similarity">
    <text evidence="1">Belongs to the AB hydrolase superfamily.</text>
</comment>
<proteinExistence type="inferred from homology"/>
<evidence type="ECO:0000259" key="5">
    <source>
        <dbReference type="Pfam" id="PF12740"/>
    </source>
</evidence>
<evidence type="ECO:0000256" key="2">
    <source>
        <dbReference type="ARBA" id="ARBA00022801"/>
    </source>
</evidence>
<feature type="chain" id="PRO_5046627927" evidence="4">
    <location>
        <begin position="34"/>
        <end position="297"/>
    </location>
</feature>
<evidence type="ECO:0000256" key="4">
    <source>
        <dbReference type="SAM" id="SignalP"/>
    </source>
</evidence>
<dbReference type="Pfam" id="PF12740">
    <property type="entry name" value="PETase"/>
    <property type="match status" value="1"/>
</dbReference>
<gene>
    <name evidence="6" type="ORF">J2S57_006752</name>
</gene>